<proteinExistence type="predicted"/>
<dbReference type="AlphaFoldDB" id="A0A9W4IF81"/>
<dbReference type="EMBL" id="CAJVPD010000044">
    <property type="protein sequence ID" value="CAG8269008.1"/>
    <property type="molecule type" value="Genomic_DNA"/>
</dbReference>
<keyword evidence="9" id="KW-0234">DNA repair</keyword>
<evidence type="ECO:0000256" key="9">
    <source>
        <dbReference type="ARBA" id="ARBA00023204"/>
    </source>
</evidence>
<dbReference type="Pfam" id="PF03372">
    <property type="entry name" value="Exo_endo_phos"/>
    <property type="match status" value="1"/>
</dbReference>
<dbReference type="GO" id="GO:0070260">
    <property type="term" value="F:5'-tyrosyl-DNA phosphodiesterase activity"/>
    <property type="evidence" value="ECO:0007669"/>
    <property type="project" value="TreeGrafter"/>
</dbReference>
<evidence type="ECO:0000256" key="6">
    <source>
        <dbReference type="ARBA" id="ARBA00022763"/>
    </source>
</evidence>
<evidence type="ECO:0000256" key="1">
    <source>
        <dbReference type="ARBA" id="ARBA00001936"/>
    </source>
</evidence>
<keyword evidence="5" id="KW-0479">Metal-binding</keyword>
<dbReference type="OrthoDB" id="4227485at2759"/>
<dbReference type="Proteomes" id="UP001152592">
    <property type="component" value="Unassembled WGS sequence"/>
</dbReference>
<reference evidence="12" key="1">
    <citation type="submission" date="2021-07" db="EMBL/GenBank/DDBJ databases">
        <authorList>
            <person name="Branca A.L. A."/>
        </authorList>
    </citation>
    <scope>NUCLEOTIDE SEQUENCE</scope>
</reference>
<evidence type="ECO:0000256" key="3">
    <source>
        <dbReference type="ARBA" id="ARBA00004322"/>
    </source>
</evidence>
<dbReference type="PANTHER" id="PTHR15822:SF4">
    <property type="entry name" value="TYROSYL-DNA PHOSPHODIESTERASE 2"/>
    <property type="match status" value="1"/>
</dbReference>
<dbReference type="GO" id="GO:0046872">
    <property type="term" value="F:metal ion binding"/>
    <property type="evidence" value="ECO:0007669"/>
    <property type="project" value="UniProtKB-KW"/>
</dbReference>
<comment type="caution">
    <text evidence="12">The sequence shown here is derived from an EMBL/GenBank/DDBJ whole genome shotgun (WGS) entry which is preliminary data.</text>
</comment>
<dbReference type="GO" id="GO:0005737">
    <property type="term" value="C:cytoplasm"/>
    <property type="evidence" value="ECO:0007669"/>
    <property type="project" value="TreeGrafter"/>
</dbReference>
<sequence>MAYGLCTENQPVKMPEINETPLPSPDQGRPIFQPWHSFDPAHAQWIPTRSSLPGDPVQPVHEKDTSDLVLVTWNIDSGAERAKDRAAALITFITDIEPKVDIVFLQEVSRSALEQILSDDRVRQNWFSSEGGHRSWGTRSFSTATLVSKTRFASHCDPGKSNPSLGPAWRVKYPSRYARDALFCDIFLSSPDESTPSSPITPTRLVNVHLDSLPIKPSFRPQQISILSAFLSAAGRGLVAGDFNPVLEEDANLVEDNGLTDVWKSLRPQDPGYTWGVDGTKRFPPARLDKVAVLGLKPTNIRVLEPQVLEQPSSYIPSPEGFTSTDDVPWSDHHGLLCSFSQSLNDAN</sequence>
<keyword evidence="8" id="KW-0460">Magnesium</keyword>
<protein>
    <recommendedName>
        <fullName evidence="11">Endonuclease/exonuclease/phosphatase domain-containing protein</fullName>
    </recommendedName>
</protein>
<dbReference type="CDD" id="cd09080">
    <property type="entry name" value="TDP2"/>
    <property type="match status" value="1"/>
</dbReference>
<evidence type="ECO:0000256" key="4">
    <source>
        <dbReference type="ARBA" id="ARBA00022722"/>
    </source>
</evidence>
<evidence type="ECO:0000256" key="10">
    <source>
        <dbReference type="ARBA" id="ARBA00023242"/>
    </source>
</evidence>
<comment type="cofactor">
    <cofactor evidence="2">
        <name>Mg(2+)</name>
        <dbReference type="ChEBI" id="CHEBI:18420"/>
    </cofactor>
</comment>
<feature type="domain" description="Endonuclease/exonuclease/phosphatase" evidence="11">
    <location>
        <begin position="71"/>
        <end position="316"/>
    </location>
</feature>
<dbReference type="GO" id="GO:0004518">
    <property type="term" value="F:nuclease activity"/>
    <property type="evidence" value="ECO:0007669"/>
    <property type="project" value="UniProtKB-KW"/>
</dbReference>
<keyword evidence="4" id="KW-0540">Nuclease</keyword>
<evidence type="ECO:0000256" key="7">
    <source>
        <dbReference type="ARBA" id="ARBA00022801"/>
    </source>
</evidence>
<accession>A0A9W4IF81</accession>
<dbReference type="InterPro" id="IPR005135">
    <property type="entry name" value="Endo/exonuclease/phosphatase"/>
</dbReference>
<dbReference type="PANTHER" id="PTHR15822">
    <property type="entry name" value="TRAF AND TNF RECEPTOR-ASSOCIATED PROTEIN"/>
    <property type="match status" value="1"/>
</dbReference>
<comment type="subcellular location">
    <subcellularLocation>
        <location evidence="3">Nucleus</location>
        <location evidence="3">PML body</location>
    </subcellularLocation>
</comment>
<evidence type="ECO:0000256" key="8">
    <source>
        <dbReference type="ARBA" id="ARBA00022842"/>
    </source>
</evidence>
<evidence type="ECO:0000313" key="13">
    <source>
        <dbReference type="Proteomes" id="UP001152592"/>
    </source>
</evidence>
<gene>
    <name evidence="12" type="ORF">PSALAMII_LOCUS1122</name>
</gene>
<dbReference type="SUPFAM" id="SSF56219">
    <property type="entry name" value="DNase I-like"/>
    <property type="match status" value="1"/>
</dbReference>
<dbReference type="GO" id="GO:0006302">
    <property type="term" value="P:double-strand break repair"/>
    <property type="evidence" value="ECO:0007669"/>
    <property type="project" value="TreeGrafter"/>
</dbReference>
<evidence type="ECO:0000256" key="5">
    <source>
        <dbReference type="ARBA" id="ARBA00022723"/>
    </source>
</evidence>
<organism evidence="12 13">
    <name type="scientific">Penicillium salamii</name>
    <dbReference type="NCBI Taxonomy" id="1612424"/>
    <lineage>
        <taxon>Eukaryota</taxon>
        <taxon>Fungi</taxon>
        <taxon>Dikarya</taxon>
        <taxon>Ascomycota</taxon>
        <taxon>Pezizomycotina</taxon>
        <taxon>Eurotiomycetes</taxon>
        <taxon>Eurotiomycetidae</taxon>
        <taxon>Eurotiales</taxon>
        <taxon>Aspergillaceae</taxon>
        <taxon>Penicillium</taxon>
    </lineage>
</organism>
<comment type="cofactor">
    <cofactor evidence="1">
        <name>Mn(2+)</name>
        <dbReference type="ChEBI" id="CHEBI:29035"/>
    </cofactor>
</comment>
<dbReference type="InterPro" id="IPR036691">
    <property type="entry name" value="Endo/exonu/phosph_ase_sf"/>
</dbReference>
<name>A0A9W4IF81_9EURO</name>
<evidence type="ECO:0000259" key="11">
    <source>
        <dbReference type="Pfam" id="PF03372"/>
    </source>
</evidence>
<keyword evidence="6" id="KW-0227">DNA damage</keyword>
<dbReference type="Gene3D" id="3.60.10.10">
    <property type="entry name" value="Endonuclease/exonuclease/phosphatase"/>
    <property type="match status" value="1"/>
</dbReference>
<keyword evidence="10" id="KW-0539">Nucleus</keyword>
<evidence type="ECO:0000313" key="12">
    <source>
        <dbReference type="EMBL" id="CAG8269008.1"/>
    </source>
</evidence>
<dbReference type="InterPro" id="IPR051547">
    <property type="entry name" value="TDP2-like"/>
</dbReference>
<keyword evidence="7" id="KW-0378">Hydrolase</keyword>
<dbReference type="GO" id="GO:0003697">
    <property type="term" value="F:single-stranded DNA binding"/>
    <property type="evidence" value="ECO:0007669"/>
    <property type="project" value="TreeGrafter"/>
</dbReference>
<evidence type="ECO:0000256" key="2">
    <source>
        <dbReference type="ARBA" id="ARBA00001946"/>
    </source>
</evidence>